<keyword evidence="1" id="KW-0812">Transmembrane</keyword>
<name>S3HKV5_9HYPH</name>
<accession>S3HKV5</accession>
<sequence>MPVAERFMNAAFKAASDGLAITENVNTDVAPASAPSPETLMLIILIAFAIFVSLLAEFFYGCVRDVQDASWVRTSVREHYAIVRATGKVAFKPIKDSERQMNEAFKVASDHAW</sequence>
<keyword evidence="3" id="KW-1185">Reference proteome</keyword>
<comment type="caution">
    <text evidence="2">The sequence shown here is derived from an EMBL/GenBank/DDBJ whole genome shotgun (WGS) entry which is preliminary data.</text>
</comment>
<protein>
    <submittedName>
        <fullName evidence="2">Uncharacterized protein</fullName>
    </submittedName>
</protein>
<organism evidence="2 3">
    <name type="scientific">Rhizobium grahamii CCGE 502</name>
    <dbReference type="NCBI Taxonomy" id="990285"/>
    <lineage>
        <taxon>Bacteria</taxon>
        <taxon>Pseudomonadati</taxon>
        <taxon>Pseudomonadota</taxon>
        <taxon>Alphaproteobacteria</taxon>
        <taxon>Hyphomicrobiales</taxon>
        <taxon>Rhizobiaceae</taxon>
        <taxon>Rhizobium/Agrobacterium group</taxon>
        <taxon>Rhizobium</taxon>
    </lineage>
</organism>
<dbReference type="STRING" id="990285.RGCCGE502_09570"/>
<dbReference type="Proteomes" id="UP000014411">
    <property type="component" value="Unassembled WGS sequence"/>
</dbReference>
<reference evidence="2 3" key="1">
    <citation type="journal article" date="2012" name="J. Bacteriol.">
        <title>Genome sequence of Rhizobium grahamii CCGE502, a broad-host-range symbiont with low nodulation competitiveness in Phaseolus vulgaris.</title>
        <authorList>
            <person name="Althabegoiti M.J."/>
            <person name="Lozano L."/>
            <person name="Torres-Tejerizo G."/>
            <person name="Ormeno-Orrillo E."/>
            <person name="Rogel M.A."/>
            <person name="Gonzalez V."/>
            <person name="Martinez-Romero E."/>
        </authorList>
    </citation>
    <scope>NUCLEOTIDE SEQUENCE [LARGE SCALE GENOMIC DNA]</scope>
    <source>
        <strain evidence="2 3">CCGE 502</strain>
    </source>
</reference>
<dbReference type="eggNOG" id="ENOG5031572">
    <property type="taxonomic scope" value="Bacteria"/>
</dbReference>
<keyword evidence="1" id="KW-1133">Transmembrane helix</keyword>
<proteinExistence type="predicted"/>
<keyword evidence="1" id="KW-0472">Membrane</keyword>
<dbReference type="EMBL" id="AEYE02000011">
    <property type="protein sequence ID" value="EPE98665.1"/>
    <property type="molecule type" value="Genomic_DNA"/>
</dbReference>
<evidence type="ECO:0000256" key="1">
    <source>
        <dbReference type="SAM" id="Phobius"/>
    </source>
</evidence>
<dbReference type="HOGENOM" id="CLU_168996_0_0_5"/>
<gene>
    <name evidence="2" type="ORF">RGCCGE502_09570</name>
</gene>
<evidence type="ECO:0000313" key="2">
    <source>
        <dbReference type="EMBL" id="EPE98665.1"/>
    </source>
</evidence>
<feature type="transmembrane region" description="Helical" evidence="1">
    <location>
        <begin position="40"/>
        <end position="63"/>
    </location>
</feature>
<evidence type="ECO:0000313" key="3">
    <source>
        <dbReference type="Proteomes" id="UP000014411"/>
    </source>
</evidence>
<dbReference type="AlphaFoldDB" id="S3HKV5"/>